<organism evidence="3 4">
    <name type="scientific">Prorocentrum cordatum</name>
    <dbReference type="NCBI Taxonomy" id="2364126"/>
    <lineage>
        <taxon>Eukaryota</taxon>
        <taxon>Sar</taxon>
        <taxon>Alveolata</taxon>
        <taxon>Dinophyceae</taxon>
        <taxon>Prorocentrales</taxon>
        <taxon>Prorocentraceae</taxon>
        <taxon>Prorocentrum</taxon>
    </lineage>
</organism>
<protein>
    <recommendedName>
        <fullName evidence="2">Rab-GAP TBC domain-containing protein</fullName>
    </recommendedName>
</protein>
<evidence type="ECO:0000259" key="2">
    <source>
        <dbReference type="PROSITE" id="PS50086"/>
    </source>
</evidence>
<feature type="domain" description="Rab-GAP TBC" evidence="2">
    <location>
        <begin position="1"/>
        <end position="189"/>
    </location>
</feature>
<dbReference type="PANTHER" id="PTHR22957">
    <property type="entry name" value="TBC1 DOMAIN FAMILY MEMBER GTPASE-ACTIVATING PROTEIN"/>
    <property type="match status" value="1"/>
</dbReference>
<sequence length="217" mass="24812">GHLPHARGDGLLRAAPRPFRRRGRRWRARGRRRGGERRGETLNVHDPCRHTDVVARVLLVYARLNPGVQYVQGMNELCAPLYYVFAQDDPVQGGAAAAEADAFFCLSLLMSDMRDAFVRTPLRRMGGMMGRIDQFSSLLRAKDREVWQHLDTLGVSPAFYSVRWLTLMLSQELEMPELLRLWDSLLSDVARQEDQRASGPLLHYTCVAIRRIKDGPW</sequence>
<reference evidence="3" key="1">
    <citation type="submission" date="2023-10" db="EMBL/GenBank/DDBJ databases">
        <authorList>
            <person name="Chen Y."/>
            <person name="Shah S."/>
            <person name="Dougan E. K."/>
            <person name="Thang M."/>
            <person name="Chan C."/>
        </authorList>
    </citation>
    <scope>NUCLEOTIDE SEQUENCE [LARGE SCALE GENOMIC DNA]</scope>
</reference>
<evidence type="ECO:0000313" key="3">
    <source>
        <dbReference type="EMBL" id="CAK0904593.1"/>
    </source>
</evidence>
<evidence type="ECO:0000313" key="4">
    <source>
        <dbReference type="Proteomes" id="UP001189429"/>
    </source>
</evidence>
<comment type="caution">
    <text evidence="3">The sequence shown here is derived from an EMBL/GenBank/DDBJ whole genome shotgun (WGS) entry which is preliminary data.</text>
</comment>
<dbReference type="Gene3D" id="1.10.8.270">
    <property type="entry name" value="putative rabgap domain of human tbc1 domain family member 14 like domains"/>
    <property type="match status" value="1"/>
</dbReference>
<dbReference type="InterPro" id="IPR000195">
    <property type="entry name" value="Rab-GAP-TBC_dom"/>
</dbReference>
<dbReference type="EMBL" id="CAUYUJ010021424">
    <property type="protein sequence ID" value="CAK0904593.1"/>
    <property type="molecule type" value="Genomic_DNA"/>
</dbReference>
<keyword evidence="4" id="KW-1185">Reference proteome</keyword>
<dbReference type="InterPro" id="IPR035969">
    <property type="entry name" value="Rab-GAP_TBC_sf"/>
</dbReference>
<name>A0ABN9Y1L5_9DINO</name>
<dbReference type="Proteomes" id="UP001189429">
    <property type="component" value="Unassembled WGS sequence"/>
</dbReference>
<feature type="compositionally biased region" description="Basic residues" evidence="1">
    <location>
        <begin position="24"/>
        <end position="35"/>
    </location>
</feature>
<dbReference type="PROSITE" id="PS50086">
    <property type="entry name" value="TBC_RABGAP"/>
    <property type="match status" value="1"/>
</dbReference>
<dbReference type="Gene3D" id="1.10.472.80">
    <property type="entry name" value="Ypt/Rab-GAP domain of gyp1p, domain 3"/>
    <property type="match status" value="1"/>
</dbReference>
<feature type="non-terminal residue" evidence="3">
    <location>
        <position position="1"/>
    </location>
</feature>
<proteinExistence type="predicted"/>
<dbReference type="PANTHER" id="PTHR22957:SF27">
    <property type="entry name" value="TBC1 DOMAIN FAMILY MEMBER 13"/>
    <property type="match status" value="1"/>
</dbReference>
<dbReference type="Pfam" id="PF00566">
    <property type="entry name" value="RabGAP-TBC"/>
    <property type="match status" value="1"/>
</dbReference>
<dbReference type="SMART" id="SM00164">
    <property type="entry name" value="TBC"/>
    <property type="match status" value="1"/>
</dbReference>
<dbReference type="SUPFAM" id="SSF47923">
    <property type="entry name" value="Ypt/Rab-GAP domain of gyp1p"/>
    <property type="match status" value="2"/>
</dbReference>
<evidence type="ECO:0000256" key="1">
    <source>
        <dbReference type="SAM" id="MobiDB-lite"/>
    </source>
</evidence>
<gene>
    <name evidence="3" type="ORF">PCOR1329_LOCUS80554</name>
</gene>
<accession>A0ABN9Y1L5</accession>
<feature type="region of interest" description="Disordered" evidence="1">
    <location>
        <begin position="24"/>
        <end position="43"/>
    </location>
</feature>